<dbReference type="AlphaFoldDB" id="A0A5C5XPE0"/>
<gene>
    <name evidence="1" type="ORF">CA85_35750</name>
</gene>
<comment type="caution">
    <text evidence="1">The sequence shown here is derived from an EMBL/GenBank/DDBJ whole genome shotgun (WGS) entry which is preliminary data.</text>
</comment>
<name>A0A5C5XPE0_9BACT</name>
<dbReference type="Proteomes" id="UP000318053">
    <property type="component" value="Unassembled WGS sequence"/>
</dbReference>
<evidence type="ECO:0000313" key="2">
    <source>
        <dbReference type="Proteomes" id="UP000318053"/>
    </source>
</evidence>
<protein>
    <submittedName>
        <fullName evidence="1">Uncharacterized protein</fullName>
    </submittedName>
</protein>
<reference evidence="1 2" key="1">
    <citation type="submission" date="2019-02" db="EMBL/GenBank/DDBJ databases">
        <title>Deep-cultivation of Planctomycetes and their phenomic and genomic characterization uncovers novel biology.</title>
        <authorList>
            <person name="Wiegand S."/>
            <person name="Jogler M."/>
            <person name="Boedeker C."/>
            <person name="Pinto D."/>
            <person name="Vollmers J."/>
            <person name="Rivas-Marin E."/>
            <person name="Kohn T."/>
            <person name="Peeters S.H."/>
            <person name="Heuer A."/>
            <person name="Rast P."/>
            <person name="Oberbeckmann S."/>
            <person name="Bunk B."/>
            <person name="Jeske O."/>
            <person name="Meyerdierks A."/>
            <person name="Storesund J.E."/>
            <person name="Kallscheuer N."/>
            <person name="Luecker S."/>
            <person name="Lage O.M."/>
            <person name="Pohl T."/>
            <person name="Merkel B.J."/>
            <person name="Hornburger P."/>
            <person name="Mueller R.-W."/>
            <person name="Bruemmer F."/>
            <person name="Labrenz M."/>
            <person name="Spormann A.M."/>
            <person name="Op Den Camp H."/>
            <person name="Overmann J."/>
            <person name="Amann R."/>
            <person name="Jetten M.S.M."/>
            <person name="Mascher T."/>
            <person name="Medema M.H."/>
            <person name="Devos D.P."/>
            <person name="Kaster A.-K."/>
            <person name="Ovreas L."/>
            <person name="Rohde M."/>
            <person name="Galperin M.Y."/>
            <person name="Jogler C."/>
        </authorList>
    </citation>
    <scope>NUCLEOTIDE SEQUENCE [LARGE SCALE GENOMIC DNA]</scope>
    <source>
        <strain evidence="1 2">CA85</strain>
    </source>
</reference>
<accession>A0A5C5XPE0</accession>
<dbReference type="EMBL" id="SJPK01000009">
    <property type="protein sequence ID" value="TWT64790.1"/>
    <property type="molecule type" value="Genomic_DNA"/>
</dbReference>
<keyword evidence="2" id="KW-1185">Reference proteome</keyword>
<organism evidence="1 2">
    <name type="scientific">Allorhodopirellula solitaria</name>
    <dbReference type="NCBI Taxonomy" id="2527987"/>
    <lineage>
        <taxon>Bacteria</taxon>
        <taxon>Pseudomonadati</taxon>
        <taxon>Planctomycetota</taxon>
        <taxon>Planctomycetia</taxon>
        <taxon>Pirellulales</taxon>
        <taxon>Pirellulaceae</taxon>
        <taxon>Allorhodopirellula</taxon>
    </lineage>
</organism>
<sequence length="81" mass="9411">MHGEFASWRPWHSDLHCMPDRRSDAVGELSAEYNTGVEYEYRDAECECECEYQGSRKPEPFRDLRDALLGFGNGKSLVRPR</sequence>
<evidence type="ECO:0000313" key="1">
    <source>
        <dbReference type="EMBL" id="TWT64790.1"/>
    </source>
</evidence>
<proteinExistence type="predicted"/>